<organism evidence="2 3">
    <name type="scientific">Stentor coeruleus</name>
    <dbReference type="NCBI Taxonomy" id="5963"/>
    <lineage>
        <taxon>Eukaryota</taxon>
        <taxon>Sar</taxon>
        <taxon>Alveolata</taxon>
        <taxon>Ciliophora</taxon>
        <taxon>Postciliodesmatophora</taxon>
        <taxon>Heterotrichea</taxon>
        <taxon>Heterotrichida</taxon>
        <taxon>Stentoridae</taxon>
        <taxon>Stentor</taxon>
    </lineage>
</organism>
<comment type="caution">
    <text evidence="2">The sequence shown here is derived from an EMBL/GenBank/DDBJ whole genome shotgun (WGS) entry which is preliminary data.</text>
</comment>
<dbReference type="EMBL" id="MPUH01001289">
    <property type="protein sequence ID" value="OMJ68723.1"/>
    <property type="molecule type" value="Genomic_DNA"/>
</dbReference>
<name>A0A1R2AW14_9CILI</name>
<reference evidence="2 3" key="1">
    <citation type="submission" date="2016-11" db="EMBL/GenBank/DDBJ databases">
        <title>The macronuclear genome of Stentor coeruleus: a giant cell with tiny introns.</title>
        <authorList>
            <person name="Slabodnick M."/>
            <person name="Ruby J.G."/>
            <person name="Reiff S.B."/>
            <person name="Swart E.C."/>
            <person name="Gosai S."/>
            <person name="Prabakaran S."/>
            <person name="Witkowska E."/>
            <person name="Larue G.E."/>
            <person name="Fisher S."/>
            <person name="Freeman R.M."/>
            <person name="Gunawardena J."/>
            <person name="Chu W."/>
            <person name="Stover N.A."/>
            <person name="Gregory B.D."/>
            <person name="Nowacki M."/>
            <person name="Derisi J."/>
            <person name="Roy S.W."/>
            <person name="Marshall W.F."/>
            <person name="Sood P."/>
        </authorList>
    </citation>
    <scope>NUCLEOTIDE SEQUENCE [LARGE SCALE GENOMIC DNA]</scope>
    <source>
        <strain evidence="2">WM001</strain>
    </source>
</reference>
<evidence type="ECO:0000313" key="3">
    <source>
        <dbReference type="Proteomes" id="UP000187209"/>
    </source>
</evidence>
<protein>
    <submittedName>
        <fullName evidence="2">Uncharacterized protein</fullName>
    </submittedName>
</protein>
<gene>
    <name evidence="2" type="ORF">SteCoe_33740</name>
</gene>
<dbReference type="Proteomes" id="UP000187209">
    <property type="component" value="Unassembled WGS sequence"/>
</dbReference>
<accession>A0A1R2AW14</accession>
<keyword evidence="3" id="KW-1185">Reference proteome</keyword>
<keyword evidence="1" id="KW-0175">Coiled coil</keyword>
<evidence type="ECO:0000313" key="2">
    <source>
        <dbReference type="EMBL" id="OMJ68723.1"/>
    </source>
</evidence>
<dbReference type="OrthoDB" id="310819at2759"/>
<dbReference type="AlphaFoldDB" id="A0A1R2AW14"/>
<dbReference type="PANTHER" id="PTHR37473:SF1">
    <property type="entry name" value="EF-HAND DOMAIN-CONTAINING PROTEIN"/>
    <property type="match status" value="1"/>
</dbReference>
<proteinExistence type="predicted"/>
<feature type="coiled-coil region" evidence="1">
    <location>
        <begin position="16"/>
        <end position="57"/>
    </location>
</feature>
<sequence>MSNIETNLSTQTQKSLFEAKKERQQCEQDLILLTNRIKLLQLEEEKSRKQIEESKKKHFLLEKAQQRSIEKTKFKEELQNSFEKQRKIKQKWIQDLKLQITKNKESSLKNVEKAKKKAYIEMRSQRDQSLIEKYKILNDTVKKNKERSLSVREDHMKFSMKAKRLEKIRESQNKSEYIKRLNDEIYVKTRLESKVSEMETLESELIKRIQNTQNVQFKVFSDLHNLKRKPLSP</sequence>
<dbReference type="PANTHER" id="PTHR37473">
    <property type="entry name" value="EF-HAND DOMAIN-CONTAINING PROTEIN"/>
    <property type="match status" value="1"/>
</dbReference>
<evidence type="ECO:0000256" key="1">
    <source>
        <dbReference type="SAM" id="Coils"/>
    </source>
</evidence>